<evidence type="ECO:0000256" key="2">
    <source>
        <dbReference type="PROSITE-ProRule" id="PRU00626"/>
    </source>
</evidence>
<accession>A0A0R1JKI5</accession>
<dbReference type="RefSeq" id="WP_054722778.1">
    <property type="nucleotide sequence ID" value="NZ_AZDJ01000026.1"/>
</dbReference>
<keyword evidence="1 2" id="KW-0694">RNA-binding</keyword>
<dbReference type="InterPro" id="IPR001890">
    <property type="entry name" value="RNA-binding_CRM"/>
</dbReference>
<dbReference type="PROSITE" id="PS51295">
    <property type="entry name" value="CRM"/>
    <property type="match status" value="1"/>
</dbReference>
<dbReference type="Gene3D" id="3.30.110.60">
    <property type="entry name" value="YhbY-like"/>
    <property type="match status" value="1"/>
</dbReference>
<evidence type="ECO:0000313" key="5">
    <source>
        <dbReference type="Proteomes" id="UP000051804"/>
    </source>
</evidence>
<evidence type="ECO:0000259" key="3">
    <source>
        <dbReference type="PROSITE" id="PS51295"/>
    </source>
</evidence>
<sequence length="103" mass="11079">MLTGKQKRFLRAQGNTLKPLVILGKNGLTPTLVQSVAAAIEAHELVKINLLPTTEDTPKAVGDYLVEAIGGLQVAQTIGHTVLVYKPAFNPDHRKLSVEVAKL</sequence>
<dbReference type="Proteomes" id="UP000051804">
    <property type="component" value="Unassembled WGS sequence"/>
</dbReference>
<dbReference type="EMBL" id="AZDJ01000026">
    <property type="protein sequence ID" value="KRK71869.1"/>
    <property type="molecule type" value="Genomic_DNA"/>
</dbReference>
<dbReference type="InterPro" id="IPR035920">
    <property type="entry name" value="YhbY-like_sf"/>
</dbReference>
<dbReference type="GO" id="GO:0003723">
    <property type="term" value="F:RNA binding"/>
    <property type="evidence" value="ECO:0007669"/>
    <property type="project" value="UniProtKB-UniRule"/>
</dbReference>
<name>A0A0R1JKI5_9LACO</name>
<dbReference type="AlphaFoldDB" id="A0A0R1JKI5"/>
<gene>
    <name evidence="4" type="ORF">FD02_GL002116</name>
</gene>
<dbReference type="STRING" id="1291734.FD02_GL002116"/>
<proteinExistence type="predicted"/>
<dbReference type="Pfam" id="PF01985">
    <property type="entry name" value="CRS1_YhbY"/>
    <property type="match status" value="1"/>
</dbReference>
<organism evidence="4 5">
    <name type="scientific">Lacticaseibacillus nasuensis JCM 17158</name>
    <dbReference type="NCBI Taxonomy" id="1291734"/>
    <lineage>
        <taxon>Bacteria</taxon>
        <taxon>Bacillati</taxon>
        <taxon>Bacillota</taxon>
        <taxon>Bacilli</taxon>
        <taxon>Lactobacillales</taxon>
        <taxon>Lactobacillaceae</taxon>
        <taxon>Lacticaseibacillus</taxon>
    </lineage>
</organism>
<protein>
    <recommendedName>
        <fullName evidence="3">CRM domain-containing protein</fullName>
    </recommendedName>
</protein>
<evidence type="ECO:0000313" key="4">
    <source>
        <dbReference type="EMBL" id="KRK71869.1"/>
    </source>
</evidence>
<evidence type="ECO:0000256" key="1">
    <source>
        <dbReference type="ARBA" id="ARBA00022884"/>
    </source>
</evidence>
<keyword evidence="5" id="KW-1185">Reference proteome</keyword>
<dbReference type="OrthoDB" id="9797519at2"/>
<dbReference type="PATRIC" id="fig|1291734.4.peg.2168"/>
<reference evidence="4 5" key="1">
    <citation type="journal article" date="2015" name="Genome Announc.">
        <title>Expanding the biotechnology potential of lactobacilli through comparative genomics of 213 strains and associated genera.</title>
        <authorList>
            <person name="Sun Z."/>
            <person name="Harris H.M."/>
            <person name="McCann A."/>
            <person name="Guo C."/>
            <person name="Argimon S."/>
            <person name="Zhang W."/>
            <person name="Yang X."/>
            <person name="Jeffery I.B."/>
            <person name="Cooney J.C."/>
            <person name="Kagawa T.F."/>
            <person name="Liu W."/>
            <person name="Song Y."/>
            <person name="Salvetti E."/>
            <person name="Wrobel A."/>
            <person name="Rasinkangas P."/>
            <person name="Parkhill J."/>
            <person name="Rea M.C."/>
            <person name="O'Sullivan O."/>
            <person name="Ritari J."/>
            <person name="Douillard F.P."/>
            <person name="Paul Ross R."/>
            <person name="Yang R."/>
            <person name="Briner A.E."/>
            <person name="Felis G.E."/>
            <person name="de Vos W.M."/>
            <person name="Barrangou R."/>
            <person name="Klaenhammer T.R."/>
            <person name="Caufield P.W."/>
            <person name="Cui Y."/>
            <person name="Zhang H."/>
            <person name="O'Toole P.W."/>
        </authorList>
    </citation>
    <scope>NUCLEOTIDE SEQUENCE [LARGE SCALE GENOMIC DNA]</scope>
    <source>
        <strain evidence="4 5">JCM 17158</strain>
    </source>
</reference>
<feature type="domain" description="CRM" evidence="3">
    <location>
        <begin position="1"/>
        <end position="97"/>
    </location>
</feature>
<dbReference type="SUPFAM" id="SSF75471">
    <property type="entry name" value="YhbY-like"/>
    <property type="match status" value="1"/>
</dbReference>
<dbReference type="SMART" id="SM01103">
    <property type="entry name" value="CRS1_YhbY"/>
    <property type="match status" value="1"/>
</dbReference>
<dbReference type="PANTHER" id="PTHR40065">
    <property type="entry name" value="RNA-BINDING PROTEIN YHBY"/>
    <property type="match status" value="1"/>
</dbReference>
<comment type="caution">
    <text evidence="4">The sequence shown here is derived from an EMBL/GenBank/DDBJ whole genome shotgun (WGS) entry which is preliminary data.</text>
</comment>
<dbReference type="InterPro" id="IPR051925">
    <property type="entry name" value="RNA-binding_domain"/>
</dbReference>
<dbReference type="PANTHER" id="PTHR40065:SF3">
    <property type="entry name" value="RNA-BINDING PROTEIN YHBY"/>
    <property type="match status" value="1"/>
</dbReference>